<evidence type="ECO:0000256" key="1">
    <source>
        <dbReference type="ARBA" id="ARBA00004167"/>
    </source>
</evidence>
<evidence type="ECO:0000256" key="8">
    <source>
        <dbReference type="ARBA" id="ARBA00023136"/>
    </source>
</evidence>
<dbReference type="FunFam" id="3.40.50.2000:FF:000038">
    <property type="entry name" value="UDP-GlucuronosylTransferase"/>
    <property type="match status" value="1"/>
</dbReference>
<protein>
    <recommendedName>
        <fullName evidence="11">UDP-glucuronosyltransferase</fullName>
        <ecNumber evidence="11">2.4.1.17</ecNumber>
    </recommendedName>
</protein>
<evidence type="ECO:0000313" key="13">
    <source>
        <dbReference type="WBParaSite" id="Csp11.Scaffold629.g11461.t1"/>
    </source>
</evidence>
<feature type="transmembrane region" description="Helical" evidence="11">
    <location>
        <begin position="455"/>
        <end position="479"/>
    </location>
</feature>
<dbReference type="GO" id="GO:0015020">
    <property type="term" value="F:glucuronosyltransferase activity"/>
    <property type="evidence" value="ECO:0007669"/>
    <property type="project" value="UniProtKB-EC"/>
</dbReference>
<evidence type="ECO:0000313" key="12">
    <source>
        <dbReference type="Proteomes" id="UP000095282"/>
    </source>
</evidence>
<dbReference type="Proteomes" id="UP000095282">
    <property type="component" value="Unplaced"/>
</dbReference>
<dbReference type="SUPFAM" id="SSF53756">
    <property type="entry name" value="UDP-Glycosyltransferase/glycogen phosphorylase"/>
    <property type="match status" value="1"/>
</dbReference>
<organism evidence="12 13">
    <name type="scientific">Caenorhabditis tropicalis</name>
    <dbReference type="NCBI Taxonomy" id="1561998"/>
    <lineage>
        <taxon>Eukaryota</taxon>
        <taxon>Metazoa</taxon>
        <taxon>Ecdysozoa</taxon>
        <taxon>Nematoda</taxon>
        <taxon>Chromadorea</taxon>
        <taxon>Rhabditida</taxon>
        <taxon>Rhabditina</taxon>
        <taxon>Rhabditomorpha</taxon>
        <taxon>Rhabditoidea</taxon>
        <taxon>Rhabditidae</taxon>
        <taxon>Peloderinae</taxon>
        <taxon>Caenorhabditis</taxon>
    </lineage>
</organism>
<evidence type="ECO:0000256" key="9">
    <source>
        <dbReference type="ARBA" id="ARBA00047475"/>
    </source>
</evidence>
<dbReference type="AlphaFoldDB" id="A0A1I7TSY8"/>
<dbReference type="PROSITE" id="PS00375">
    <property type="entry name" value="UDPGT"/>
    <property type="match status" value="1"/>
</dbReference>
<keyword evidence="8 11" id="KW-0472">Membrane</keyword>
<dbReference type="CDD" id="cd03784">
    <property type="entry name" value="GT1_Gtf-like"/>
    <property type="match status" value="1"/>
</dbReference>
<dbReference type="GO" id="GO:0016020">
    <property type="term" value="C:membrane"/>
    <property type="evidence" value="ECO:0007669"/>
    <property type="project" value="UniProtKB-SubCell"/>
</dbReference>
<dbReference type="eggNOG" id="KOG1192">
    <property type="taxonomic scope" value="Eukaryota"/>
</dbReference>
<evidence type="ECO:0000256" key="10">
    <source>
        <dbReference type="RuleBase" id="RU003718"/>
    </source>
</evidence>
<dbReference type="InterPro" id="IPR050271">
    <property type="entry name" value="UDP-glycosyltransferase"/>
</dbReference>
<dbReference type="Gene3D" id="3.40.50.2000">
    <property type="entry name" value="Glycogen Phosphorylase B"/>
    <property type="match status" value="1"/>
</dbReference>
<comment type="subcellular location">
    <subcellularLocation>
        <location evidence="1 11">Membrane</location>
        <topology evidence="1 11">Single-pass membrane protein</topology>
    </subcellularLocation>
</comment>
<proteinExistence type="inferred from homology"/>
<keyword evidence="4 10" id="KW-0808">Transferase</keyword>
<dbReference type="PANTHER" id="PTHR48043:SF4">
    <property type="entry name" value="UDP-GLUCURONOSYLTRANSFERASE"/>
    <property type="match status" value="1"/>
</dbReference>
<keyword evidence="6" id="KW-0732">Signal</keyword>
<comment type="similarity">
    <text evidence="2 10">Belongs to the UDP-glycosyltransferase family.</text>
</comment>
<evidence type="ECO:0000256" key="2">
    <source>
        <dbReference type="ARBA" id="ARBA00009995"/>
    </source>
</evidence>
<sequence length="495" mass="55917">MLGTVSDTLTDAGHDLTVLMPVVDFKQENKTAMKSTKKIIKIPPGTEATETLEAMEKFMSQLWTSDNSNPLFMALHAPAMSAIFASQCKKVLENRELLETLKSENFDLAITEPFDTCAYALFEAIQIRAHVAVLSCSRLDHVSSAIGQPIAPSYVPGTQSTHGDQMTIWQRFMNVVHYIMCNFLFNYIGDEDYKVAKEIIPGIRSWREVLPEASFIFTNHIPLMDFPAPTFDKIIPIGGISVKTEKKSLKLPEKWDRILGLKKKNVLISFGSNARSIDMPEESKKNILKVAESMPDVTFIWKYENEKDTFADGVKNVFLGEWLPQNELLGDPRLTLFVTHGGLASVTELALLGKPAVMVPLFADQSRNANMLKRHGGAEVLTKFDLGDYDTIRNAIEKVLNNEDYKNNASRLAEMLNNQPTDPKETLIKYVEFAARFGKLSHTDPYGRHQSYIEYYFIDIISIIFLVLVFSTLITFKLLKCALGCCFRSRKEKRE</sequence>
<evidence type="ECO:0000256" key="11">
    <source>
        <dbReference type="RuleBase" id="RU362059"/>
    </source>
</evidence>
<accession>A0A1I7TSY8</accession>
<comment type="catalytic activity">
    <reaction evidence="9 11">
        <text>glucuronate acceptor + UDP-alpha-D-glucuronate = acceptor beta-D-glucuronoside + UDP + H(+)</text>
        <dbReference type="Rhea" id="RHEA:21032"/>
        <dbReference type="ChEBI" id="CHEBI:15378"/>
        <dbReference type="ChEBI" id="CHEBI:58052"/>
        <dbReference type="ChEBI" id="CHEBI:58223"/>
        <dbReference type="ChEBI" id="CHEBI:132367"/>
        <dbReference type="ChEBI" id="CHEBI:132368"/>
        <dbReference type="EC" id="2.4.1.17"/>
    </reaction>
</comment>
<keyword evidence="5 11" id="KW-0812">Transmembrane</keyword>
<reference evidence="13" key="1">
    <citation type="submission" date="2016-11" db="UniProtKB">
        <authorList>
            <consortium name="WormBaseParasite"/>
        </authorList>
    </citation>
    <scope>IDENTIFICATION</scope>
</reference>
<dbReference type="InterPro" id="IPR002213">
    <property type="entry name" value="UDP_glucos_trans"/>
</dbReference>
<keyword evidence="7 11" id="KW-1133">Transmembrane helix</keyword>
<keyword evidence="3 10" id="KW-0328">Glycosyltransferase</keyword>
<evidence type="ECO:0000256" key="4">
    <source>
        <dbReference type="ARBA" id="ARBA00022679"/>
    </source>
</evidence>
<dbReference type="PANTHER" id="PTHR48043">
    <property type="entry name" value="EG:EG0003.4 PROTEIN-RELATED"/>
    <property type="match status" value="1"/>
</dbReference>
<evidence type="ECO:0000256" key="3">
    <source>
        <dbReference type="ARBA" id="ARBA00022676"/>
    </source>
</evidence>
<dbReference type="EC" id="2.4.1.17" evidence="11"/>
<keyword evidence="12" id="KW-1185">Reference proteome</keyword>
<evidence type="ECO:0000256" key="5">
    <source>
        <dbReference type="ARBA" id="ARBA00022692"/>
    </source>
</evidence>
<name>A0A1I7TSY8_9PELO</name>
<dbReference type="STRING" id="1561998.A0A1I7TSY8"/>
<dbReference type="InterPro" id="IPR035595">
    <property type="entry name" value="UDP_glycos_trans_CS"/>
</dbReference>
<evidence type="ECO:0000256" key="7">
    <source>
        <dbReference type="ARBA" id="ARBA00022989"/>
    </source>
</evidence>
<dbReference type="Pfam" id="PF00201">
    <property type="entry name" value="UDPGT"/>
    <property type="match status" value="1"/>
</dbReference>
<dbReference type="WBParaSite" id="Csp11.Scaffold629.g11461.t1">
    <property type="protein sequence ID" value="Csp11.Scaffold629.g11461.t1"/>
    <property type="gene ID" value="Csp11.Scaffold629.g11461"/>
</dbReference>
<evidence type="ECO:0000256" key="6">
    <source>
        <dbReference type="ARBA" id="ARBA00022729"/>
    </source>
</evidence>